<name>A0A486XRJ9_9GAMM</name>
<dbReference type="InterPro" id="IPR017521">
    <property type="entry name" value="Sugar_tfrase_PEP-CTERM_Stp1"/>
</dbReference>
<sequence length="402" mass="45814">MSKPGLLMLVHRIPYPPNKGDKIRSFNLLKALSADYDVHLGCFYDDEFDQQYIAGLSQWCKSVCCLRLSKWQAMLTGLSGFISNKAITLPYYYQPAMAAWVKTTQQQHNIDKVLVYSSSMAQYIDNDSAKALRRVIDFVDIDSDKWRQYADKTTGLKRWFYRREARLLQHYEIDICQRFAASLFVSEDEASAFRRLLPVAMHNKVHSLLNGVDTVFFNPEQPLPPLTLPQQYIVFTGAMDYWANVDAVCWFCQNIWPKLRQQQPQLQFLIVGGKPSSEVRALAQQPGVVVTGRVDDIRPYINQARFVVAPMLIARGIQNKVLEAMAMNKAVVCSAMAMEGINAPASECAVIADGAEAFYSACLRLLQHPVAQCYNRQWILDNFTWQQTLSGLQRYLELEIPA</sequence>
<dbReference type="CDD" id="cd03801">
    <property type="entry name" value="GT4_PimA-like"/>
    <property type="match status" value="1"/>
</dbReference>
<dbReference type="AlphaFoldDB" id="A0A486XRJ9"/>
<evidence type="ECO:0000256" key="1">
    <source>
        <dbReference type="ARBA" id="ARBA00022679"/>
    </source>
</evidence>
<accession>A0A486XRJ9</accession>
<keyword evidence="1 2" id="KW-0808">Transferase</keyword>
<dbReference type="Pfam" id="PF13692">
    <property type="entry name" value="Glyco_trans_1_4"/>
    <property type="match status" value="1"/>
</dbReference>
<dbReference type="PANTHER" id="PTHR46401:SF2">
    <property type="entry name" value="GLYCOSYLTRANSFERASE WBBK-RELATED"/>
    <property type="match status" value="1"/>
</dbReference>
<dbReference type="PANTHER" id="PTHR46401">
    <property type="entry name" value="GLYCOSYLTRANSFERASE WBBK-RELATED"/>
    <property type="match status" value="1"/>
</dbReference>
<protein>
    <submittedName>
        <fullName evidence="2">FIG137776: Glycosyltransferase</fullName>
    </submittedName>
</protein>
<proteinExistence type="predicted"/>
<dbReference type="NCBIfam" id="TIGR03087">
    <property type="entry name" value="stp1"/>
    <property type="match status" value="1"/>
</dbReference>
<reference evidence="2" key="1">
    <citation type="submission" date="2019-04" db="EMBL/GenBank/DDBJ databases">
        <authorList>
            <person name="Brambilla D."/>
        </authorList>
    </citation>
    <scope>NUCLEOTIDE SEQUENCE</scope>
    <source>
        <strain evidence="2">BAL1</strain>
    </source>
</reference>
<gene>
    <name evidence="2" type="ORF">BAL341_2185</name>
</gene>
<dbReference type="SUPFAM" id="SSF53756">
    <property type="entry name" value="UDP-Glycosyltransferase/glycogen phosphorylase"/>
    <property type="match status" value="1"/>
</dbReference>
<dbReference type="GO" id="GO:0009103">
    <property type="term" value="P:lipopolysaccharide biosynthetic process"/>
    <property type="evidence" value="ECO:0007669"/>
    <property type="project" value="TreeGrafter"/>
</dbReference>
<organism evidence="2">
    <name type="scientific">Rheinheimera sp. BAL341</name>
    <dbReference type="NCBI Taxonomy" id="1708203"/>
    <lineage>
        <taxon>Bacteria</taxon>
        <taxon>Pseudomonadati</taxon>
        <taxon>Pseudomonadota</taxon>
        <taxon>Gammaproteobacteria</taxon>
        <taxon>Chromatiales</taxon>
        <taxon>Chromatiaceae</taxon>
        <taxon>Rheinheimera</taxon>
    </lineage>
</organism>
<evidence type="ECO:0000313" key="2">
    <source>
        <dbReference type="EMBL" id="VHO04909.1"/>
    </source>
</evidence>
<dbReference type="GO" id="GO:0016757">
    <property type="term" value="F:glycosyltransferase activity"/>
    <property type="evidence" value="ECO:0007669"/>
    <property type="project" value="TreeGrafter"/>
</dbReference>
<dbReference type="Gene3D" id="3.40.50.2000">
    <property type="entry name" value="Glycogen Phosphorylase B"/>
    <property type="match status" value="2"/>
</dbReference>
<dbReference type="EMBL" id="CAAJGR010000118">
    <property type="protein sequence ID" value="VHO04909.1"/>
    <property type="molecule type" value="Genomic_DNA"/>
</dbReference>